<dbReference type="PANTHER" id="PTHR21022">
    <property type="entry name" value="PREPHENATE DEHYDRATASE P PROTEIN"/>
    <property type="match status" value="1"/>
</dbReference>
<dbReference type="PANTHER" id="PTHR21022:SF19">
    <property type="entry name" value="PREPHENATE DEHYDRATASE-RELATED"/>
    <property type="match status" value="1"/>
</dbReference>
<comment type="pathway">
    <text evidence="5">Amino-acid biosynthesis.</text>
</comment>
<keyword evidence="4" id="KW-0456">Lyase</keyword>
<dbReference type="GO" id="GO:0009094">
    <property type="term" value="P:L-phenylalanine biosynthetic process"/>
    <property type="evidence" value="ECO:0007669"/>
    <property type="project" value="UniProtKB-KW"/>
</dbReference>
<dbReference type="Gene3D" id="3.30.70.260">
    <property type="match status" value="1"/>
</dbReference>
<organism evidence="8 9">
    <name type="scientific">Nanobdella aerobiophila</name>
    <dbReference type="NCBI Taxonomy" id="2586965"/>
    <lineage>
        <taxon>Archaea</taxon>
        <taxon>Nanobdellota</taxon>
        <taxon>Nanobdellia</taxon>
        <taxon>Nanobdellales</taxon>
        <taxon>Nanobdellaceae</taxon>
        <taxon>Nanobdella</taxon>
    </lineage>
</organism>
<dbReference type="InterPro" id="IPR045865">
    <property type="entry name" value="ACT-like_dom_sf"/>
</dbReference>
<dbReference type="Gene3D" id="3.40.190.10">
    <property type="entry name" value="Periplasmic binding protein-like II"/>
    <property type="match status" value="1"/>
</dbReference>
<accession>A0A915SF98</accession>
<dbReference type="InterPro" id="IPR001086">
    <property type="entry name" value="Preph_deHydtase"/>
</dbReference>
<dbReference type="AlphaFoldDB" id="A0A915SF98"/>
<dbReference type="InterPro" id="IPR002912">
    <property type="entry name" value="ACT_dom"/>
</dbReference>
<protein>
    <submittedName>
        <fullName evidence="8">Prephenate dehydratase</fullName>
    </submittedName>
</protein>
<dbReference type="CDD" id="cd04905">
    <property type="entry name" value="ACT_CM-PDT"/>
    <property type="match status" value="1"/>
</dbReference>
<evidence type="ECO:0000256" key="5">
    <source>
        <dbReference type="ARBA" id="ARBA00029440"/>
    </source>
</evidence>
<evidence type="ECO:0000256" key="3">
    <source>
        <dbReference type="ARBA" id="ARBA00023222"/>
    </source>
</evidence>
<dbReference type="SUPFAM" id="SSF53850">
    <property type="entry name" value="Periplasmic binding protein-like II"/>
    <property type="match status" value="1"/>
</dbReference>
<dbReference type="Pfam" id="PF00800">
    <property type="entry name" value="PDT"/>
    <property type="match status" value="1"/>
</dbReference>
<dbReference type="GO" id="GO:0004664">
    <property type="term" value="F:prephenate dehydratase activity"/>
    <property type="evidence" value="ECO:0007669"/>
    <property type="project" value="InterPro"/>
</dbReference>
<name>A0A915SF98_9ARCH</name>
<evidence type="ECO:0000256" key="4">
    <source>
        <dbReference type="ARBA" id="ARBA00023239"/>
    </source>
</evidence>
<dbReference type="PROSITE" id="PS51671">
    <property type="entry name" value="ACT"/>
    <property type="match status" value="1"/>
</dbReference>
<feature type="domain" description="ACT" evidence="7">
    <location>
        <begin position="121"/>
        <end position="197"/>
    </location>
</feature>
<gene>
    <name evidence="8" type="ORF">MJ1_0078</name>
</gene>
<dbReference type="EMBL" id="AP019769">
    <property type="protein sequence ID" value="BBL45254.1"/>
    <property type="molecule type" value="Genomic_DNA"/>
</dbReference>
<sequence>MLEYKPKISVGFDFPIELYLIGKNNIEAKYVYSHSQALEQAFNYINKKSLISIHVSSTSEAVKKVKEEYEKGLYYSYAIGNKRSARLFNLDIIEKLDIDNNFTRFILIGDHDIEEDNNKTLLIFKVDNKPGSLYKFLEYFYDNKINLSKIESIPIRNGTWEYLFILEYEGDKSLIDKEKINGEIFYIEDYKYLGIKKYME</sequence>
<evidence type="ECO:0000313" key="8">
    <source>
        <dbReference type="EMBL" id="BBL45254.1"/>
    </source>
</evidence>
<keyword evidence="9" id="KW-1185">Reference proteome</keyword>
<keyword evidence="2" id="KW-0057">Aromatic amino acid biosynthesis</keyword>
<dbReference type="KEGG" id="naer:MJ1_0078"/>
<reference evidence="9" key="1">
    <citation type="journal article" date="2022" name="Int. J. Syst. Evol. Microbiol.">
        <title>Nanobdella aerobiophila gen. nov., sp. nov., a thermoacidophilic, obligate ectosymbiotic archaeon, and proposal of Nanobdellaceae fam. nov., Nanobdellales ord. nov. and Nanobdellia class. nov.</title>
        <authorList>
            <person name="Kato S."/>
            <person name="Ogasawara A."/>
            <person name="Itoh T."/>
            <person name="Sakai H.D."/>
            <person name="Shimizu M."/>
            <person name="Yuki M."/>
            <person name="Kaneko M."/>
            <person name="Takashina T."/>
            <person name="Ohkuma M."/>
        </authorList>
    </citation>
    <scope>NUCLEOTIDE SEQUENCE [LARGE SCALE GENOMIC DNA]</scope>
    <source>
        <strain evidence="9">MJ1</strain>
    </source>
</reference>
<feature type="domain" description="Prephenate dehydratase" evidence="6">
    <location>
        <begin position="1"/>
        <end position="110"/>
    </location>
</feature>
<evidence type="ECO:0000259" key="7">
    <source>
        <dbReference type="PROSITE" id="PS51671"/>
    </source>
</evidence>
<evidence type="ECO:0000256" key="1">
    <source>
        <dbReference type="ARBA" id="ARBA00022605"/>
    </source>
</evidence>
<evidence type="ECO:0000256" key="2">
    <source>
        <dbReference type="ARBA" id="ARBA00023141"/>
    </source>
</evidence>
<dbReference type="GO" id="GO:0005737">
    <property type="term" value="C:cytoplasm"/>
    <property type="evidence" value="ECO:0007669"/>
    <property type="project" value="TreeGrafter"/>
</dbReference>
<dbReference type="PROSITE" id="PS51171">
    <property type="entry name" value="PREPHENATE_DEHYDR_3"/>
    <property type="match status" value="1"/>
</dbReference>
<evidence type="ECO:0000313" key="9">
    <source>
        <dbReference type="Proteomes" id="UP001055553"/>
    </source>
</evidence>
<evidence type="ECO:0000259" key="6">
    <source>
        <dbReference type="PROSITE" id="PS51171"/>
    </source>
</evidence>
<dbReference type="Proteomes" id="UP001055553">
    <property type="component" value="Chromosome"/>
</dbReference>
<keyword evidence="1" id="KW-0028">Amino-acid biosynthesis</keyword>
<dbReference type="SUPFAM" id="SSF55021">
    <property type="entry name" value="ACT-like"/>
    <property type="match status" value="1"/>
</dbReference>
<keyword evidence="3" id="KW-0584">Phenylalanine biosynthesis</keyword>
<proteinExistence type="predicted"/>